<proteinExistence type="inferred from homology"/>
<sequence>MKDIRYRILFPLAVILFIASSSCTKELEIDSTRVVGEKNMWNSLQDTRAALMGTYGLTRAALADHNAYWLHGELRMGSFESLRRQDLKAVIDNNLNAAYPFVEAASNWRRFYAVVNSANIFLERVHEVKAKDPRYSDQNMAVDIAQIRLLRAFAYFYMVRVWGDVPLITTSHDGEFENKPRDSKEDILAFVEQELLAAARDLPYQYSQNDPQQAGNYYNEDSGRWAGALARKLSAYAILAHVSAWQGKYADAAVYAKVVLDNYTRSGHAYLNTNTLTNSNGFFMGRQNNHLFALNFLFEHLEQSFTGHIEELTLARPVVSKLLPDIYIPKDTILSIFDEPLDERFSLDTLTGEPASERYFSAFNTSVPIFSKIKVIRNGVADPTFRMYSSAVVFTRLEDIALLRAEALAALNDPAGAIELLNSIRGLRALPPFEEGDGDLVDAIFKERKRELLGEGWHWYDMVRYMKIKRNSAEFQKLIDEGGIYWPIAGSLLTQNPELVQTPYWK</sequence>
<evidence type="ECO:0000256" key="3">
    <source>
        <dbReference type="ARBA" id="ARBA00022729"/>
    </source>
</evidence>
<accession>A0A4R3KN50</accession>
<evidence type="ECO:0000259" key="6">
    <source>
        <dbReference type="Pfam" id="PF07980"/>
    </source>
</evidence>
<reference evidence="8 9" key="1">
    <citation type="submission" date="2019-03" db="EMBL/GenBank/DDBJ databases">
        <title>Genomic Encyclopedia of Type Strains, Phase IV (KMG-IV): sequencing the most valuable type-strain genomes for metagenomic binning, comparative biology and taxonomic classification.</title>
        <authorList>
            <person name="Goeker M."/>
        </authorList>
    </citation>
    <scope>NUCLEOTIDE SEQUENCE [LARGE SCALE GENOMIC DNA]</scope>
    <source>
        <strain evidence="8 9">DSM 21100</strain>
    </source>
</reference>
<keyword evidence="4" id="KW-0472">Membrane</keyword>
<dbReference type="AlphaFoldDB" id="A0A4R3KN50"/>
<protein>
    <submittedName>
        <fullName evidence="8">Putative outer membrane starch-binding protein</fullName>
    </submittedName>
</protein>
<evidence type="ECO:0000256" key="5">
    <source>
        <dbReference type="ARBA" id="ARBA00023237"/>
    </source>
</evidence>
<dbReference type="InterPro" id="IPR012944">
    <property type="entry name" value="SusD_RagB_dom"/>
</dbReference>
<dbReference type="PROSITE" id="PS51257">
    <property type="entry name" value="PROKAR_LIPOPROTEIN"/>
    <property type="match status" value="1"/>
</dbReference>
<dbReference type="Proteomes" id="UP000295807">
    <property type="component" value="Unassembled WGS sequence"/>
</dbReference>
<dbReference type="SUPFAM" id="SSF48452">
    <property type="entry name" value="TPR-like"/>
    <property type="match status" value="1"/>
</dbReference>
<evidence type="ECO:0000256" key="1">
    <source>
        <dbReference type="ARBA" id="ARBA00004442"/>
    </source>
</evidence>
<evidence type="ECO:0000313" key="9">
    <source>
        <dbReference type="Proteomes" id="UP000295807"/>
    </source>
</evidence>
<dbReference type="GO" id="GO:0009279">
    <property type="term" value="C:cell outer membrane"/>
    <property type="evidence" value="ECO:0007669"/>
    <property type="project" value="UniProtKB-SubCell"/>
</dbReference>
<dbReference type="InterPro" id="IPR011990">
    <property type="entry name" value="TPR-like_helical_dom_sf"/>
</dbReference>
<dbReference type="CDD" id="cd08977">
    <property type="entry name" value="SusD"/>
    <property type="match status" value="1"/>
</dbReference>
<comment type="subcellular location">
    <subcellularLocation>
        <location evidence="1">Cell outer membrane</location>
    </subcellularLocation>
</comment>
<organism evidence="8 9">
    <name type="scientific">Anseongella ginsenosidimutans</name>
    <dbReference type="NCBI Taxonomy" id="496056"/>
    <lineage>
        <taxon>Bacteria</taxon>
        <taxon>Pseudomonadati</taxon>
        <taxon>Bacteroidota</taxon>
        <taxon>Sphingobacteriia</taxon>
        <taxon>Sphingobacteriales</taxon>
        <taxon>Sphingobacteriaceae</taxon>
        <taxon>Anseongella</taxon>
    </lineage>
</organism>
<evidence type="ECO:0000313" key="8">
    <source>
        <dbReference type="EMBL" id="TCS85330.1"/>
    </source>
</evidence>
<dbReference type="InterPro" id="IPR033985">
    <property type="entry name" value="SusD-like_N"/>
</dbReference>
<dbReference type="Pfam" id="PF14322">
    <property type="entry name" value="SusD-like_3"/>
    <property type="match status" value="1"/>
</dbReference>
<dbReference type="Pfam" id="PF07980">
    <property type="entry name" value="SusD_RagB"/>
    <property type="match status" value="1"/>
</dbReference>
<evidence type="ECO:0000256" key="2">
    <source>
        <dbReference type="ARBA" id="ARBA00006275"/>
    </source>
</evidence>
<evidence type="ECO:0000259" key="7">
    <source>
        <dbReference type="Pfam" id="PF14322"/>
    </source>
</evidence>
<keyword evidence="5" id="KW-0998">Cell outer membrane</keyword>
<keyword evidence="9" id="KW-1185">Reference proteome</keyword>
<gene>
    <name evidence="8" type="ORF">EDD80_11367</name>
</gene>
<keyword evidence="3" id="KW-0732">Signal</keyword>
<name>A0A4R3KN50_9SPHI</name>
<feature type="domain" description="RagB/SusD" evidence="6">
    <location>
        <begin position="378"/>
        <end position="471"/>
    </location>
</feature>
<dbReference type="Gene3D" id="1.25.40.390">
    <property type="match status" value="1"/>
</dbReference>
<dbReference type="EMBL" id="SMAD01000013">
    <property type="protein sequence ID" value="TCS85330.1"/>
    <property type="molecule type" value="Genomic_DNA"/>
</dbReference>
<comment type="similarity">
    <text evidence="2">Belongs to the SusD family.</text>
</comment>
<comment type="caution">
    <text evidence="8">The sequence shown here is derived from an EMBL/GenBank/DDBJ whole genome shotgun (WGS) entry which is preliminary data.</text>
</comment>
<dbReference type="RefSeq" id="WP_243699160.1">
    <property type="nucleotide sequence ID" value="NZ_SMAD01000013.1"/>
</dbReference>
<feature type="domain" description="SusD-like N-terminal" evidence="7">
    <location>
        <begin position="106"/>
        <end position="207"/>
    </location>
</feature>
<evidence type="ECO:0000256" key="4">
    <source>
        <dbReference type="ARBA" id="ARBA00023136"/>
    </source>
</evidence>